<dbReference type="InterPro" id="IPR007813">
    <property type="entry name" value="PilN"/>
</dbReference>
<evidence type="ECO:0000313" key="2">
    <source>
        <dbReference type="EMBL" id="EGV52890.1"/>
    </source>
</evidence>
<dbReference type="Proteomes" id="UP000004491">
    <property type="component" value="Unassembled WGS sequence"/>
</dbReference>
<dbReference type="PANTHER" id="PTHR40278:SF2">
    <property type="entry name" value="TYPE IV PILUS INNER MEMBRANE COMPONENT PILN"/>
    <property type="match status" value="1"/>
</dbReference>
<sequence length="196" mass="22205">MWASPEEFRLMARINLLPWREAERKKRQREFGFMLMAAVVVTVIAIISLHMHIQSLIAAQDSRNAFLGREIAVVEQQIKEISDLGRTKAGLLARMNIIQELQSSRPQIVHLFDELVATLPEGVYLTKVSQSGTRVKITGRAQSNARVSAFMRKIEASQWLGKPNLNLIENKEETGTGLSHFVLVAQQISQNREEDK</sequence>
<dbReference type="EMBL" id="AFOC01000001">
    <property type="protein sequence ID" value="EGV52890.1"/>
    <property type="molecule type" value="Genomic_DNA"/>
</dbReference>
<keyword evidence="3" id="KW-1185">Reference proteome</keyword>
<dbReference type="AlphaFoldDB" id="G2D923"/>
<gene>
    <name evidence="2" type="primary">pilN</name>
    <name evidence="2" type="ORF">Rifp1Sym_aa00480</name>
</gene>
<evidence type="ECO:0000313" key="3">
    <source>
        <dbReference type="Proteomes" id="UP000004491"/>
    </source>
</evidence>
<dbReference type="PANTHER" id="PTHR40278">
    <property type="entry name" value="DNA UTILIZATION PROTEIN HOFN"/>
    <property type="match status" value="1"/>
</dbReference>
<keyword evidence="1" id="KW-1133">Transmembrane helix</keyword>
<dbReference type="PATRIC" id="fig|1048808.3.peg.47"/>
<keyword evidence="1" id="KW-0812">Transmembrane</keyword>
<dbReference type="Pfam" id="PF05137">
    <property type="entry name" value="PilN"/>
    <property type="match status" value="1"/>
</dbReference>
<dbReference type="InterPro" id="IPR052534">
    <property type="entry name" value="Extracell_DNA_Util/SecSys_Comp"/>
</dbReference>
<protein>
    <submittedName>
        <fullName evidence="2">Type IV pilus biogenesis protein PilN</fullName>
    </submittedName>
</protein>
<name>G2D923_9GAMM</name>
<accession>G2D923</accession>
<organism evidence="2 3">
    <name type="scientific">endosymbiont of Riftia pachyptila</name>
    <name type="common">vent Ph05</name>
    <dbReference type="NCBI Taxonomy" id="1048808"/>
    <lineage>
        <taxon>Bacteria</taxon>
        <taxon>Pseudomonadati</taxon>
        <taxon>Pseudomonadota</taxon>
        <taxon>Gammaproteobacteria</taxon>
        <taxon>sulfur-oxidizing symbionts</taxon>
    </lineage>
</organism>
<comment type="caution">
    <text evidence="2">The sequence shown here is derived from an EMBL/GenBank/DDBJ whole genome shotgun (WGS) entry which is preliminary data.</text>
</comment>
<dbReference type="GO" id="GO:0043683">
    <property type="term" value="P:type IV pilus assembly"/>
    <property type="evidence" value="ECO:0007669"/>
    <property type="project" value="TreeGrafter"/>
</dbReference>
<evidence type="ECO:0000256" key="1">
    <source>
        <dbReference type="SAM" id="Phobius"/>
    </source>
</evidence>
<proteinExistence type="predicted"/>
<dbReference type="GO" id="GO:0043107">
    <property type="term" value="P:type IV pilus-dependent motility"/>
    <property type="evidence" value="ECO:0007669"/>
    <property type="project" value="TreeGrafter"/>
</dbReference>
<feature type="transmembrane region" description="Helical" evidence="1">
    <location>
        <begin position="31"/>
        <end position="53"/>
    </location>
</feature>
<keyword evidence="1" id="KW-0472">Membrane</keyword>
<reference evidence="2" key="1">
    <citation type="journal article" date="2011" name="ISME J.">
        <title>The endosymbionts of the deep-sea tubeworms Riftia pachyptila and Tevnia jerichonana share an identical physiology as revealed by proteogenomic analyses.</title>
        <authorList>
            <person name="Gardebrecht A."/>
            <person name="Markert S."/>
            <person name="Felbeck H."/>
            <person name="Thuermer A."/>
            <person name="Albrecht D."/>
            <person name="Wollherr A."/>
            <person name="Kabisch J."/>
            <person name="Lehmann R."/>
            <person name="Daniel R."/>
            <person name="Liesegang H."/>
            <person name="Hecker M."/>
            <person name="Sievert S.M."/>
            <person name="Schweder T."/>
        </authorList>
    </citation>
    <scope>NUCLEOTIDE SEQUENCE [LARGE SCALE GENOMIC DNA]</scope>
</reference>